<dbReference type="SUPFAM" id="SSF53067">
    <property type="entry name" value="Actin-like ATPase domain"/>
    <property type="match status" value="1"/>
</dbReference>
<keyword evidence="1" id="KW-0547">Nucleotide-binding</keyword>
<dbReference type="AlphaFoldDB" id="A0AA88VYC8"/>
<proteinExistence type="predicted"/>
<evidence type="ECO:0000313" key="5">
    <source>
        <dbReference type="Proteomes" id="UP001188597"/>
    </source>
</evidence>
<organism evidence="4 5">
    <name type="scientific">Escallonia herrerae</name>
    <dbReference type="NCBI Taxonomy" id="1293975"/>
    <lineage>
        <taxon>Eukaryota</taxon>
        <taxon>Viridiplantae</taxon>
        <taxon>Streptophyta</taxon>
        <taxon>Embryophyta</taxon>
        <taxon>Tracheophyta</taxon>
        <taxon>Spermatophyta</taxon>
        <taxon>Magnoliopsida</taxon>
        <taxon>eudicotyledons</taxon>
        <taxon>Gunneridae</taxon>
        <taxon>Pentapetalae</taxon>
        <taxon>asterids</taxon>
        <taxon>campanulids</taxon>
        <taxon>Escalloniales</taxon>
        <taxon>Escalloniaceae</taxon>
        <taxon>Escallonia</taxon>
    </lineage>
</organism>
<name>A0AA88VYC8_9ASTE</name>
<evidence type="ECO:0000256" key="1">
    <source>
        <dbReference type="ARBA" id="ARBA00022741"/>
    </source>
</evidence>
<dbReference type="InterPro" id="IPR013126">
    <property type="entry name" value="Hsp_70_fam"/>
</dbReference>
<accession>A0AA88VYC8</accession>
<evidence type="ECO:0000313" key="4">
    <source>
        <dbReference type="EMBL" id="KAK3017696.1"/>
    </source>
</evidence>
<dbReference type="InterPro" id="IPR043129">
    <property type="entry name" value="ATPase_NBD"/>
</dbReference>
<dbReference type="GO" id="GO:0005524">
    <property type="term" value="F:ATP binding"/>
    <property type="evidence" value="ECO:0007669"/>
    <property type="project" value="UniProtKB-KW"/>
</dbReference>
<sequence>MPSVVAWTKNGDRLVGHIAKRQAMVNPENTFLSMKKFIDRKMSEVDEESKQVSYTVVRDGLASAPSSRAADKKNNLVIIDHWWNQHENIGNLNLHNINPIIPPVANAIDNLENHGANDEGIDASSDEEDQFNNLPPIDNLLVEIANLDAAQPMEMEYDLAMEHEAAFANLPMMDKIEPVEVEPVEIFWSEDYEAVTSPASESEDTESITSQPDNVGKLFDHTPTNIIANHEKIEMENLPHIQMRLRTR</sequence>
<reference evidence="4" key="1">
    <citation type="submission" date="2022-12" db="EMBL/GenBank/DDBJ databases">
        <title>Draft genome assemblies for two species of Escallonia (Escalloniales).</title>
        <authorList>
            <person name="Chanderbali A."/>
            <person name="Dervinis C."/>
            <person name="Anghel I."/>
            <person name="Soltis D."/>
            <person name="Soltis P."/>
            <person name="Zapata F."/>
        </authorList>
    </citation>
    <scope>NUCLEOTIDE SEQUENCE</scope>
    <source>
        <strain evidence="4">UCBG64.0493</strain>
        <tissue evidence="4">Leaf</tissue>
    </source>
</reference>
<feature type="region of interest" description="Disordered" evidence="3">
    <location>
        <begin position="195"/>
        <end position="218"/>
    </location>
</feature>
<keyword evidence="5" id="KW-1185">Reference proteome</keyword>
<comment type="caution">
    <text evidence="4">The sequence shown here is derived from an EMBL/GenBank/DDBJ whole genome shotgun (WGS) entry which is preliminary data.</text>
</comment>
<dbReference type="Gene3D" id="3.30.420.40">
    <property type="match status" value="1"/>
</dbReference>
<evidence type="ECO:0000256" key="3">
    <source>
        <dbReference type="SAM" id="MobiDB-lite"/>
    </source>
</evidence>
<dbReference type="GO" id="GO:0140662">
    <property type="term" value="F:ATP-dependent protein folding chaperone"/>
    <property type="evidence" value="ECO:0007669"/>
    <property type="project" value="InterPro"/>
</dbReference>
<dbReference type="Proteomes" id="UP001188597">
    <property type="component" value="Unassembled WGS sequence"/>
</dbReference>
<evidence type="ECO:0000256" key="2">
    <source>
        <dbReference type="ARBA" id="ARBA00022840"/>
    </source>
</evidence>
<dbReference type="Pfam" id="PF00012">
    <property type="entry name" value="HSP70"/>
    <property type="match status" value="1"/>
</dbReference>
<keyword evidence="2" id="KW-0067">ATP-binding</keyword>
<gene>
    <name evidence="4" type="ORF">RJ639_004063</name>
</gene>
<dbReference type="EMBL" id="JAVXUP010000984">
    <property type="protein sequence ID" value="KAK3017696.1"/>
    <property type="molecule type" value="Genomic_DNA"/>
</dbReference>
<protein>
    <submittedName>
        <fullName evidence="4">Uncharacterized protein</fullName>
    </submittedName>
</protein>